<dbReference type="Pfam" id="PF04565">
    <property type="entry name" value="RNA_pol_Rpb2_3"/>
    <property type="match status" value="1"/>
</dbReference>
<evidence type="ECO:0000259" key="15">
    <source>
        <dbReference type="Pfam" id="PF10385"/>
    </source>
</evidence>
<gene>
    <name evidence="6 16" type="primary">rpoB</name>
    <name evidence="16" type="ORF">DF220_06320</name>
</gene>
<organism evidence="16 17">
    <name type="scientific">Homoserinimonas hongtaonis</name>
    <dbReference type="NCBI Taxonomy" id="2079791"/>
    <lineage>
        <taxon>Bacteria</taxon>
        <taxon>Bacillati</taxon>
        <taxon>Actinomycetota</taxon>
        <taxon>Actinomycetes</taxon>
        <taxon>Micrococcales</taxon>
        <taxon>Microbacteriaceae</taxon>
        <taxon>Homoserinimonas</taxon>
    </lineage>
</organism>
<dbReference type="Pfam" id="PF04561">
    <property type="entry name" value="RNA_pol_Rpb2_2"/>
    <property type="match status" value="1"/>
</dbReference>
<dbReference type="InterPro" id="IPR007645">
    <property type="entry name" value="RNA_pol_Rpb2_3"/>
</dbReference>
<comment type="caution">
    <text evidence="16">The sequence shown here is derived from an EMBL/GenBank/DDBJ whole genome shotgun (WGS) entry which is preliminary data.</text>
</comment>
<keyword evidence="2 6" id="KW-0808">Transferase</keyword>
<dbReference type="InterPro" id="IPR042107">
    <property type="entry name" value="DNA-dir_RNA_pol_bsu_ext_1_sf"/>
</dbReference>
<dbReference type="GO" id="GO:0003899">
    <property type="term" value="F:DNA-directed RNA polymerase activity"/>
    <property type="evidence" value="ECO:0007669"/>
    <property type="project" value="UniProtKB-UniRule"/>
</dbReference>
<dbReference type="InterPro" id="IPR007120">
    <property type="entry name" value="DNA-dir_RNAP_su2_dom"/>
</dbReference>
<dbReference type="SUPFAM" id="SSF64484">
    <property type="entry name" value="beta and beta-prime subunits of DNA dependent RNA-polymerase"/>
    <property type="match status" value="1"/>
</dbReference>
<proteinExistence type="inferred from homology"/>
<evidence type="ECO:0000259" key="13">
    <source>
        <dbReference type="Pfam" id="PF04563"/>
    </source>
</evidence>
<dbReference type="PROSITE" id="PS01166">
    <property type="entry name" value="RNA_POL_BETA"/>
    <property type="match status" value="1"/>
</dbReference>
<feature type="domain" description="RNA polymerase Rpb2" evidence="12">
    <location>
        <begin position="174"/>
        <end position="373"/>
    </location>
</feature>
<dbReference type="InterPro" id="IPR010243">
    <property type="entry name" value="RNA_pol_bsu_bac"/>
</dbReference>
<evidence type="ECO:0000259" key="11">
    <source>
        <dbReference type="Pfam" id="PF04560"/>
    </source>
</evidence>
<dbReference type="RefSeq" id="WP_108517871.1">
    <property type="nucleotide sequence ID" value="NZ_CP026951.1"/>
</dbReference>
<dbReference type="GO" id="GO:0000428">
    <property type="term" value="C:DNA-directed RNA polymerase complex"/>
    <property type="evidence" value="ECO:0007669"/>
    <property type="project" value="UniProtKB-KW"/>
</dbReference>
<dbReference type="EC" id="2.7.7.6" evidence="6 8"/>
<evidence type="ECO:0000256" key="5">
    <source>
        <dbReference type="ARBA" id="ARBA00048552"/>
    </source>
</evidence>
<sequence>MAAARNASTTNSSQKGNPKNGRDHSRLSFAKISDNLTVPDLLALQTESFDWLVGNDAWKARAADAKASGREDLPSLTGLEEIFEEISPIEDLGETMQLSFTNPFLEEKKYSIDECKEKGKTYSAPLYVEAEFMNHLTGEIKTQTVFMGDFPLMTPKGTFVINGTERVVVSQLVRSPGVYFDSAQEKTSDKDIYSARIIPSRGAWLEFEIDKRDQVGVRIDRKRKQSVTVFMKALGMTSEEILAEFKGFASIEATLEKDNILTKEEALKDIYRKLRPGEQVAAEAARALLDNFYFNPKRYDLAKVGRYKINRKLGIEAPLSSSVLTREDIIATIKYLVALHDEQKTLPGIRDGKKVDIRLDIDDIDHFGNRRIRAVGELIQNQVRTGLSRMERVVRERMTTQDIEAITPQTLINVRPVVAAIKEFFGTSQLSQFMDQNNPLAGLTHKRRLSALGPGGLSRERAGVEVRDVHPSHYGRMCPIETPEGPNIGLIGSLASFARINSFGFIETPYRRVVDGVVTETIDYLTASEEDEYVVAQANAPLTSDARFAEPRVLARKKDGEVDLVPVDEIGYMDVSPRQMVSVATSLIPFLEHDDANRALMGANMQRQAVPLLRSESPVVGTGMEGYAAIDAGDVVTATKAGVVSEVSADVVTVQLDEGGTQDYYLRKFDRSNQGTSYNHRVIVNAGDRIEVGEVIADGPATENGELALGKNLLVAFMPWEGYNYEDAIILSQNLVKDDVLSSIHIEEYEVDARDTKLGKEEITRDLPNVSPELMADLDERGIIRIGAEVRPGDILVGKVTPKGETELSAEERLLRAIFNEKSREVRDTSLKVPHGEEGTIIGVKVFDAQDGDDELGSGVNQRVVVYIAQKRKITAGDKLAGRHGNKGVISRILPVEDMPFLADGTPVDIILNPLGVPGRMNFGQVLEIHLGWIAKQGWEIEGKPKWAAALPTEAYSAAPNTKVATPVFDGALETEIEGLLESTLPTRDGDRLIGSSGKAQLFDGRSGEPYPEPISVGYMYILKLHHLVDDKIHARSTGPYSMITQQPLGGKAQFGGQRFGEMEVWALEAYGAAYALQELLTIKSDDILGRVKVYEAIVKGENIQEPGIPESFKVLIKEMQSLCLNVEVLSADGTAVSLKDTDDEVFRAAEELGINISSRFENSSIDEI</sequence>
<dbReference type="Gene3D" id="2.40.50.100">
    <property type="match status" value="1"/>
</dbReference>
<dbReference type="InterPro" id="IPR007644">
    <property type="entry name" value="RNA_pol_bsu_protrusion"/>
</dbReference>
<feature type="compositionally biased region" description="Low complexity" evidence="9">
    <location>
        <begin position="1"/>
        <end position="13"/>
    </location>
</feature>
<dbReference type="Gene3D" id="3.90.1100.10">
    <property type="match status" value="1"/>
</dbReference>
<evidence type="ECO:0000256" key="6">
    <source>
        <dbReference type="HAMAP-Rule" id="MF_01321"/>
    </source>
</evidence>
<dbReference type="Gene3D" id="2.30.150.10">
    <property type="entry name" value="DNA-directed RNA polymerase, beta subunit, external 1 domain"/>
    <property type="match status" value="1"/>
</dbReference>
<dbReference type="GO" id="GO:0032549">
    <property type="term" value="F:ribonucleoside binding"/>
    <property type="evidence" value="ECO:0007669"/>
    <property type="project" value="InterPro"/>
</dbReference>
<dbReference type="Pfam" id="PF04560">
    <property type="entry name" value="RNA_pol_Rpb2_7"/>
    <property type="match status" value="1"/>
</dbReference>
<reference evidence="17" key="1">
    <citation type="submission" date="2018-04" db="EMBL/GenBank/DDBJ databases">
        <authorList>
            <person name="Liu S."/>
            <person name="Wang Z."/>
            <person name="Li J."/>
        </authorList>
    </citation>
    <scope>NUCLEOTIDE SEQUENCE [LARGE SCALE GENOMIC DNA]</scope>
    <source>
        <strain evidence="17">S1194</strain>
    </source>
</reference>
<dbReference type="Proteomes" id="UP000244978">
    <property type="component" value="Unassembled WGS sequence"/>
</dbReference>
<comment type="similarity">
    <text evidence="6 7">Belongs to the RNA polymerase beta chain family.</text>
</comment>
<evidence type="ECO:0000259" key="10">
    <source>
        <dbReference type="Pfam" id="PF00562"/>
    </source>
</evidence>
<dbReference type="FunFam" id="3.90.1800.10:FF:000001">
    <property type="entry name" value="DNA-directed RNA polymerase subunit beta"/>
    <property type="match status" value="1"/>
</dbReference>
<dbReference type="Gene3D" id="3.90.1110.10">
    <property type="entry name" value="RNA polymerase Rpb2, domain 2"/>
    <property type="match status" value="1"/>
</dbReference>
<dbReference type="Pfam" id="PF04563">
    <property type="entry name" value="RNA_pol_Rpb2_1"/>
    <property type="match status" value="1"/>
</dbReference>
<evidence type="ECO:0000256" key="7">
    <source>
        <dbReference type="RuleBase" id="RU000434"/>
    </source>
</evidence>
<dbReference type="OrthoDB" id="9803954at2"/>
<keyword evidence="4 6" id="KW-0804">Transcription</keyword>
<dbReference type="Pfam" id="PF00562">
    <property type="entry name" value="RNA_pol_Rpb2_6"/>
    <property type="match status" value="1"/>
</dbReference>
<accession>A0A2U1T0V3</accession>
<evidence type="ECO:0000256" key="4">
    <source>
        <dbReference type="ARBA" id="ARBA00023163"/>
    </source>
</evidence>
<evidence type="ECO:0000256" key="3">
    <source>
        <dbReference type="ARBA" id="ARBA00022695"/>
    </source>
</evidence>
<dbReference type="InterPro" id="IPR007642">
    <property type="entry name" value="RNA_pol_Rpb2_2"/>
</dbReference>
<dbReference type="Gene3D" id="2.40.270.10">
    <property type="entry name" value="DNA-directed RNA polymerase, subunit 2, domain 6"/>
    <property type="match status" value="1"/>
</dbReference>
<dbReference type="NCBIfam" id="TIGR02013">
    <property type="entry name" value="rpoB"/>
    <property type="match status" value="1"/>
</dbReference>
<dbReference type="InterPro" id="IPR037034">
    <property type="entry name" value="RNA_pol_Rpb2_2_sf"/>
</dbReference>
<evidence type="ECO:0000259" key="14">
    <source>
        <dbReference type="Pfam" id="PF04565"/>
    </source>
</evidence>
<dbReference type="KEGG" id="salc:C2138_11150"/>
<feature type="domain" description="DNA-directed RNA polymerase subunit 2 hybrid-binding" evidence="10">
    <location>
        <begin position="638"/>
        <end position="1054"/>
    </location>
</feature>
<name>A0A2U1T0V3_9MICO</name>
<feature type="domain" description="RNA polymerase beta subunit protrusion" evidence="13">
    <location>
        <begin position="44"/>
        <end position="417"/>
    </location>
</feature>
<dbReference type="InterPro" id="IPR007121">
    <property type="entry name" value="RNA_pol_bsu_CS"/>
</dbReference>
<dbReference type="InterPro" id="IPR014724">
    <property type="entry name" value="RNA_pol_RPB2_OB-fold"/>
</dbReference>
<dbReference type="Gene3D" id="3.90.1800.10">
    <property type="entry name" value="RNA polymerase alpha subunit dimerisation domain"/>
    <property type="match status" value="1"/>
</dbReference>
<feature type="domain" description="RNA polymerase Rpb2" evidence="11">
    <location>
        <begin position="1056"/>
        <end position="1130"/>
    </location>
</feature>
<keyword evidence="1 6" id="KW-0240">DNA-directed RNA polymerase</keyword>
<evidence type="ECO:0000256" key="1">
    <source>
        <dbReference type="ARBA" id="ARBA00022478"/>
    </source>
</evidence>
<dbReference type="Pfam" id="PF10385">
    <property type="entry name" value="RNA_pol_Rpb2_45"/>
    <property type="match status" value="1"/>
</dbReference>
<comment type="catalytic activity">
    <reaction evidence="5 6 8">
        <text>RNA(n) + a ribonucleoside 5'-triphosphate = RNA(n+1) + diphosphate</text>
        <dbReference type="Rhea" id="RHEA:21248"/>
        <dbReference type="Rhea" id="RHEA-COMP:14527"/>
        <dbReference type="Rhea" id="RHEA-COMP:17342"/>
        <dbReference type="ChEBI" id="CHEBI:33019"/>
        <dbReference type="ChEBI" id="CHEBI:61557"/>
        <dbReference type="ChEBI" id="CHEBI:140395"/>
        <dbReference type="EC" id="2.7.7.6"/>
    </reaction>
</comment>
<dbReference type="HAMAP" id="MF_01321">
    <property type="entry name" value="RNApol_bact_RpoB"/>
    <property type="match status" value="1"/>
</dbReference>
<dbReference type="InterPro" id="IPR019462">
    <property type="entry name" value="DNA-dir_RNA_pol_bsu_external_1"/>
</dbReference>
<keyword evidence="17" id="KW-1185">Reference proteome</keyword>
<feature type="domain" description="RNA polymerase Rpb2" evidence="14">
    <location>
        <begin position="432"/>
        <end position="500"/>
    </location>
</feature>
<dbReference type="GO" id="GO:0003677">
    <property type="term" value="F:DNA binding"/>
    <property type="evidence" value="ECO:0007669"/>
    <property type="project" value="UniProtKB-UniRule"/>
</dbReference>
<protein>
    <recommendedName>
        <fullName evidence="6 8">DNA-directed RNA polymerase subunit beta</fullName>
        <shortName evidence="6">RNAP subunit beta</shortName>
        <ecNumber evidence="6 8">2.7.7.6</ecNumber>
    </recommendedName>
    <alternativeName>
        <fullName evidence="6">RNA polymerase subunit beta</fullName>
    </alternativeName>
    <alternativeName>
        <fullName evidence="6">Transcriptase subunit beta</fullName>
    </alternativeName>
</protein>
<dbReference type="NCBIfam" id="NF001616">
    <property type="entry name" value="PRK00405.1"/>
    <property type="match status" value="1"/>
</dbReference>
<comment type="subunit">
    <text evidence="6 8">The RNAP catalytic core consists of 2 alpha, 1 beta, 1 beta' and 1 omega subunit. When a sigma factor is associated with the core the holoenzyme is formed, which can initiate transcription.</text>
</comment>
<evidence type="ECO:0000256" key="2">
    <source>
        <dbReference type="ARBA" id="ARBA00022679"/>
    </source>
</evidence>
<evidence type="ECO:0000256" key="9">
    <source>
        <dbReference type="SAM" id="MobiDB-lite"/>
    </source>
</evidence>
<dbReference type="CDD" id="cd00653">
    <property type="entry name" value="RNA_pol_B_RPB2"/>
    <property type="match status" value="1"/>
</dbReference>
<comment type="function">
    <text evidence="6 8">DNA-dependent RNA polymerase catalyzes the transcription of DNA into RNA using the four ribonucleoside triphosphates as substrates.</text>
</comment>
<dbReference type="Gene3D" id="2.40.50.150">
    <property type="match status" value="1"/>
</dbReference>
<evidence type="ECO:0000256" key="8">
    <source>
        <dbReference type="RuleBase" id="RU363031"/>
    </source>
</evidence>
<evidence type="ECO:0000313" key="16">
    <source>
        <dbReference type="EMBL" id="PWB97488.1"/>
    </source>
</evidence>
<dbReference type="EMBL" id="QEEX01000001">
    <property type="protein sequence ID" value="PWB97488.1"/>
    <property type="molecule type" value="Genomic_DNA"/>
</dbReference>
<keyword evidence="3 6" id="KW-0548">Nucleotidyltransferase</keyword>
<dbReference type="AlphaFoldDB" id="A0A2U1T0V3"/>
<dbReference type="InterPro" id="IPR037033">
    <property type="entry name" value="DNA-dir_RNAP_su2_hyb_sf"/>
</dbReference>
<dbReference type="InterPro" id="IPR015712">
    <property type="entry name" value="DNA-dir_RNA_pol_su2"/>
</dbReference>
<feature type="region of interest" description="Disordered" evidence="9">
    <location>
        <begin position="1"/>
        <end position="25"/>
    </location>
</feature>
<evidence type="ECO:0000259" key="12">
    <source>
        <dbReference type="Pfam" id="PF04561"/>
    </source>
</evidence>
<dbReference type="PANTHER" id="PTHR20856">
    <property type="entry name" value="DNA-DIRECTED RNA POLYMERASE I SUBUNIT 2"/>
    <property type="match status" value="1"/>
</dbReference>
<evidence type="ECO:0000313" key="17">
    <source>
        <dbReference type="Proteomes" id="UP000244978"/>
    </source>
</evidence>
<dbReference type="InterPro" id="IPR007641">
    <property type="entry name" value="RNA_pol_Rpb2_7"/>
</dbReference>
<feature type="domain" description="DNA-directed RNA polymerase beta subunit external 1" evidence="15">
    <location>
        <begin position="510"/>
        <end position="576"/>
    </location>
</feature>
<dbReference type="GO" id="GO:0006351">
    <property type="term" value="P:DNA-templated transcription"/>
    <property type="evidence" value="ECO:0007669"/>
    <property type="project" value="UniProtKB-UniRule"/>
</dbReference>